<organism evidence="2 3">
    <name type="scientific">Ophiocordyceps australis</name>
    <dbReference type="NCBI Taxonomy" id="1399860"/>
    <lineage>
        <taxon>Eukaryota</taxon>
        <taxon>Fungi</taxon>
        <taxon>Dikarya</taxon>
        <taxon>Ascomycota</taxon>
        <taxon>Pezizomycotina</taxon>
        <taxon>Sordariomycetes</taxon>
        <taxon>Hypocreomycetidae</taxon>
        <taxon>Hypocreales</taxon>
        <taxon>Ophiocordycipitaceae</taxon>
        <taxon>Ophiocordyceps</taxon>
    </lineage>
</organism>
<name>A0A2C5YQJ8_9HYPO</name>
<proteinExistence type="predicted"/>
<comment type="caution">
    <text evidence="2">The sequence shown here is derived from an EMBL/GenBank/DDBJ whole genome shotgun (WGS) entry which is preliminary data.</text>
</comment>
<accession>A0A2C5YQJ8</accession>
<sequence>MFFAAVTLALLHVPGVLAGNPCINHQRHRCQWSNCASSSPPSPLYPHVEASTQGTSWSGICRQGVGKYPGNDCCQMYGPACWFSNRKLWCESDTSQPIAEYNGPRARQRWIESKGLWRRACADVGGVVWESSAAAIFHVEATELCICNKGQRWFDGRCIATTLEGL</sequence>
<dbReference type="EMBL" id="NJEU01000857">
    <property type="protein sequence ID" value="PHH69996.1"/>
    <property type="molecule type" value="Genomic_DNA"/>
</dbReference>
<keyword evidence="1" id="KW-0732">Signal</keyword>
<reference evidence="2 3" key="1">
    <citation type="submission" date="2017-06" db="EMBL/GenBank/DDBJ databases">
        <title>Ant-infecting Ophiocordyceps genomes reveal a high diversity of potential behavioral manipulation genes and a possible major role for enterotoxins.</title>
        <authorList>
            <person name="De Bekker C."/>
            <person name="Evans H.C."/>
            <person name="Brachmann A."/>
            <person name="Hughes D.P."/>
        </authorList>
    </citation>
    <scope>NUCLEOTIDE SEQUENCE [LARGE SCALE GENOMIC DNA]</scope>
    <source>
        <strain evidence="2 3">1348a</strain>
    </source>
</reference>
<evidence type="ECO:0000313" key="2">
    <source>
        <dbReference type="EMBL" id="PHH69996.1"/>
    </source>
</evidence>
<feature type="signal peptide" evidence="1">
    <location>
        <begin position="1"/>
        <end position="18"/>
    </location>
</feature>
<dbReference type="AlphaFoldDB" id="A0A2C5YQJ8"/>
<feature type="chain" id="PRO_5013129775" evidence="1">
    <location>
        <begin position="19"/>
        <end position="166"/>
    </location>
</feature>
<evidence type="ECO:0000256" key="1">
    <source>
        <dbReference type="SAM" id="SignalP"/>
    </source>
</evidence>
<dbReference type="Proteomes" id="UP000224854">
    <property type="component" value="Unassembled WGS sequence"/>
</dbReference>
<gene>
    <name evidence="2" type="ORF">CDD82_7392</name>
</gene>
<keyword evidence="3" id="KW-1185">Reference proteome</keyword>
<protein>
    <submittedName>
        <fullName evidence="2">Uncharacterized protein</fullName>
    </submittedName>
</protein>
<evidence type="ECO:0000313" key="3">
    <source>
        <dbReference type="Proteomes" id="UP000224854"/>
    </source>
</evidence>